<evidence type="ECO:0000256" key="6">
    <source>
        <dbReference type="ARBA" id="ARBA00022694"/>
    </source>
</evidence>
<dbReference type="InterPro" id="IPR015915">
    <property type="entry name" value="Kelch-typ_b-propeller"/>
</dbReference>
<dbReference type="EMBL" id="BFEA01000691">
    <property type="protein sequence ID" value="GBG88733.1"/>
    <property type="molecule type" value="Genomic_DNA"/>
</dbReference>
<organism evidence="10 11">
    <name type="scientific">Chara braunii</name>
    <name type="common">Braun's stonewort</name>
    <dbReference type="NCBI Taxonomy" id="69332"/>
    <lineage>
        <taxon>Eukaryota</taxon>
        <taxon>Viridiplantae</taxon>
        <taxon>Streptophyta</taxon>
        <taxon>Charophyceae</taxon>
        <taxon>Charales</taxon>
        <taxon>Characeae</taxon>
        <taxon>Chara</taxon>
    </lineage>
</organism>
<feature type="compositionally biased region" description="Basic and acidic residues" evidence="8">
    <location>
        <begin position="1"/>
        <end position="14"/>
    </location>
</feature>
<comment type="catalytic activity">
    <reaction evidence="7">
        <text>4-demethylwyosine(37) in tRNA(Phe) + S-adenosyl-L-methionine = 4-demethyl-7-[(3S)-3-amino-3-carboxypropyl]wyosine(37) in tRNA(Phe) + S-methyl-5'-thioadenosine + H(+)</text>
        <dbReference type="Rhea" id="RHEA:36355"/>
        <dbReference type="Rhea" id="RHEA-COMP:10164"/>
        <dbReference type="Rhea" id="RHEA-COMP:10378"/>
        <dbReference type="ChEBI" id="CHEBI:15378"/>
        <dbReference type="ChEBI" id="CHEBI:17509"/>
        <dbReference type="ChEBI" id="CHEBI:59789"/>
        <dbReference type="ChEBI" id="CHEBI:64315"/>
        <dbReference type="ChEBI" id="CHEBI:73550"/>
        <dbReference type="EC" id="2.5.1.114"/>
    </reaction>
</comment>
<dbReference type="STRING" id="69332.A0A388M2N9"/>
<feature type="compositionally biased region" description="Gly residues" evidence="8">
    <location>
        <begin position="101"/>
        <end position="118"/>
    </location>
</feature>
<comment type="pathway">
    <text evidence="1">tRNA modification; wybutosine-tRNA(Phe) biosynthesis.</text>
</comment>
<dbReference type="PROSITE" id="PS51684">
    <property type="entry name" value="SAM_MT_TRM5_TYW2"/>
    <property type="match status" value="1"/>
</dbReference>
<dbReference type="InterPro" id="IPR056743">
    <property type="entry name" value="TRM5-TYW2-like_MTfase"/>
</dbReference>
<feature type="compositionally biased region" description="Acidic residues" evidence="8">
    <location>
        <begin position="747"/>
        <end position="781"/>
    </location>
</feature>
<evidence type="ECO:0000256" key="7">
    <source>
        <dbReference type="ARBA" id="ARBA00049400"/>
    </source>
</evidence>
<dbReference type="Pfam" id="PF02475">
    <property type="entry name" value="TRM5-TYW2_MTfase"/>
    <property type="match status" value="1"/>
</dbReference>
<sequence length="1438" mass="155083">MRIAEHSTSLEENLHQSSWQTAVRTPSRINCSCALWSIELSSMRNEREEQQQEEEEEEEEKEEKGRRGRRRKGGGGGGGGRAKKEHRGEMTNEYAGKKLGCKGGGGGEGGAEGGGETGGCRVVVVAGGGREGRLGEGGEGLARGGERTKGVQTGEMMSRDSGEEVGCKGRGGGGGGGKGEGEGGGGGEKGGGGGGEGGGGGGGEKGGGGGGEGGGACSFPIRGIPTNLLDRWGHSAVFAERGAHGPCILVFGGFAREKGRADSRSADLIIIDLKDRTAKRVVPEGGVEGQQALIWPCSRVLHTADFVKELGQMVLIGGRKGPTSPLSDVYVLHVDTLTWVYGGHIPADVACERDGTTSAARFRHASSVAGSGVYIFGGKTSGDRALNDLLRLDVGTMTWQRVSVHGREEVPLPRHSHSLASIDTRLFLFGGKAEDGSLLNDLYMMDVGQRATSAMLTWQRVTWQHSCDVPPPPSPRMSHTMLTVEPNLLIVLGGCPVREGIRGGGLCHVFNARTSRWSHGFPNGGDGVPRGALWVRHTATLLPENGHGERHIVVLGGGAACFAFGTFFSPPFVITVGGKRKTQEEEEEEEEGEKEEERDEEHCGAVSSLAEDRLWGGGGFGNSVSAHQHGYGRSDKLGEGEASAERWRTPRADARGGREIERAPSSMDKGGEERKEERLIDQVQMTVVVGTEVVDDAHVASRAWTTKLLPTAARASDCTVGIQIGMEQPPWGKGGESLSEAGCKEDKEEDEEEEDEEDGEEEEEEEEEKEEEEEEEEEKEEKEEKEGPREWAWVLVVPRKEGKGCKDALKLRGWLDEKRRVGAEGGGERIVLPVTSEGAEYWLIDLRQREHEGVERREAEGKEKEEELVQGREREHKSAAAVAEGRGAELPLPLRFFSCCLEDREQGKRDKRGQGKDKEVIADEYGLKLVEVEKGLQRGGVRGTNPHERMKVDLAEALRRRGMDAKPAFSDGPCGIPTKWERLGDMVILPAGSFKSQGWRALGQELWDIVAKCLRAQRVAIQARIAANLTRDSNVELVLGGNGWVRHRENGIIYEFDVTECMFSSGNVTEKHRIANLDCRGETIVDLFAGIGYFVLPYLVKAGASQVYACEMNPRSIRALRASLKANGVSHRCVVLEGDNRRVAPIGVAHRVNLGLLPSSELSWETAVRCLRPKEGGILHIHGNALDKEEEQWARSVVTKITHIARSLGRQHWHVRLVHLERVKCAMAGESGFAKILLWRNSCLLKVLLHEVLQASMSPNLRALLFQGRNLSSFLRDFQAFSLTKMWDKKAMWYMFPLFVCEGLSEEVYTLMLKSQTWDELEVSLRLRFLEDEAECRLGKGSEQPAEAASTQGELSGVCGLGGVQGAPVVGPAVGCAAIAVVGGPAPRVPVATASMGAAGQETDVGGAAAGHEVVVVAAGFVVGDAADPAAVFADAPG</sequence>
<evidence type="ECO:0000313" key="11">
    <source>
        <dbReference type="Proteomes" id="UP000265515"/>
    </source>
</evidence>
<dbReference type="CDD" id="cd02440">
    <property type="entry name" value="AdoMet_MTases"/>
    <property type="match status" value="1"/>
</dbReference>
<keyword evidence="11" id="KW-1185">Reference proteome</keyword>
<feature type="region of interest" description="Disordered" evidence="8">
    <location>
        <begin position="1"/>
        <end position="23"/>
    </location>
</feature>
<dbReference type="Proteomes" id="UP000265515">
    <property type="component" value="Unassembled WGS sequence"/>
</dbReference>
<feature type="domain" description="SAM-dependent methyltransferase TRM5/TYW2-type" evidence="9">
    <location>
        <begin position="980"/>
        <end position="1233"/>
    </location>
</feature>
<feature type="compositionally biased region" description="Acidic residues" evidence="8">
    <location>
        <begin position="584"/>
        <end position="599"/>
    </location>
</feature>
<keyword evidence="5" id="KW-0949">S-adenosyl-L-methionine</keyword>
<evidence type="ECO:0000256" key="4">
    <source>
        <dbReference type="ARBA" id="ARBA00022679"/>
    </source>
</evidence>
<dbReference type="Gramene" id="GBG88733">
    <property type="protein sequence ID" value="GBG88733"/>
    <property type="gene ID" value="CBR_g48263"/>
</dbReference>
<evidence type="ECO:0000259" key="9">
    <source>
        <dbReference type="PROSITE" id="PS51684"/>
    </source>
</evidence>
<feature type="compositionally biased region" description="Gly residues" evidence="8">
    <location>
        <begin position="168"/>
        <end position="214"/>
    </location>
</feature>
<dbReference type="InterPro" id="IPR029063">
    <property type="entry name" value="SAM-dependent_MTases_sf"/>
</dbReference>
<dbReference type="InterPro" id="IPR030382">
    <property type="entry name" value="MeTrfase_TRM5/TYW2"/>
</dbReference>
<dbReference type="GO" id="GO:0008175">
    <property type="term" value="F:tRNA methyltransferase activity"/>
    <property type="evidence" value="ECO:0007669"/>
    <property type="project" value="TreeGrafter"/>
</dbReference>
<dbReference type="SUPFAM" id="SSF117281">
    <property type="entry name" value="Kelch motif"/>
    <property type="match status" value="1"/>
</dbReference>
<protein>
    <recommendedName>
        <fullName evidence="2">tRNA(Phe) (4-demethylwyosine(37)-C(7)) aminocarboxypropyltransferase</fullName>
        <ecNumber evidence="2">2.5.1.114</ecNumber>
    </recommendedName>
</protein>
<feature type="region of interest" description="Disordered" evidence="8">
    <location>
        <begin position="626"/>
        <end position="678"/>
    </location>
</feature>
<evidence type="ECO:0000256" key="2">
    <source>
        <dbReference type="ARBA" id="ARBA00012265"/>
    </source>
</evidence>
<dbReference type="Gene3D" id="3.40.50.150">
    <property type="entry name" value="Vaccinia Virus protein VP39"/>
    <property type="match status" value="1"/>
</dbReference>
<dbReference type="GO" id="GO:0030488">
    <property type="term" value="P:tRNA methylation"/>
    <property type="evidence" value="ECO:0007669"/>
    <property type="project" value="TreeGrafter"/>
</dbReference>
<keyword evidence="3" id="KW-0489">Methyltransferase</keyword>
<feature type="region of interest" description="Disordered" evidence="8">
    <location>
        <begin position="578"/>
        <end position="606"/>
    </location>
</feature>
<dbReference type="Gene3D" id="2.120.10.80">
    <property type="entry name" value="Kelch-type beta propeller"/>
    <property type="match status" value="2"/>
</dbReference>
<dbReference type="GO" id="GO:0031591">
    <property type="term" value="P:wybutosine biosynthetic process"/>
    <property type="evidence" value="ECO:0007669"/>
    <property type="project" value="TreeGrafter"/>
</dbReference>
<dbReference type="GO" id="GO:0102522">
    <property type="term" value="F:tRNA 4-demethylwyosine alpha-amino-alpha-carboxypropyltransferase activity"/>
    <property type="evidence" value="ECO:0007669"/>
    <property type="project" value="UniProtKB-EC"/>
</dbReference>
<reference evidence="10 11" key="1">
    <citation type="journal article" date="2018" name="Cell">
        <title>The Chara Genome: Secondary Complexity and Implications for Plant Terrestrialization.</title>
        <authorList>
            <person name="Nishiyama T."/>
            <person name="Sakayama H."/>
            <person name="Vries J.D."/>
            <person name="Buschmann H."/>
            <person name="Saint-Marcoux D."/>
            <person name="Ullrich K.K."/>
            <person name="Haas F.B."/>
            <person name="Vanderstraeten L."/>
            <person name="Becker D."/>
            <person name="Lang D."/>
            <person name="Vosolsobe S."/>
            <person name="Rombauts S."/>
            <person name="Wilhelmsson P.K.I."/>
            <person name="Janitza P."/>
            <person name="Kern R."/>
            <person name="Heyl A."/>
            <person name="Rumpler F."/>
            <person name="Villalobos L.I.A.C."/>
            <person name="Clay J.M."/>
            <person name="Skokan R."/>
            <person name="Toyoda A."/>
            <person name="Suzuki Y."/>
            <person name="Kagoshima H."/>
            <person name="Schijlen E."/>
            <person name="Tajeshwar N."/>
            <person name="Catarino B."/>
            <person name="Hetherington A.J."/>
            <person name="Saltykova A."/>
            <person name="Bonnot C."/>
            <person name="Breuninger H."/>
            <person name="Symeonidi A."/>
            <person name="Radhakrishnan G.V."/>
            <person name="Van Nieuwerburgh F."/>
            <person name="Deforce D."/>
            <person name="Chang C."/>
            <person name="Karol K.G."/>
            <person name="Hedrich R."/>
            <person name="Ulvskov P."/>
            <person name="Glockner G."/>
            <person name="Delwiche C.F."/>
            <person name="Petrasek J."/>
            <person name="Van de Peer Y."/>
            <person name="Friml J."/>
            <person name="Beilby M."/>
            <person name="Dolan L."/>
            <person name="Kohara Y."/>
            <person name="Sugano S."/>
            <person name="Fujiyama A."/>
            <person name="Delaux P.-M."/>
            <person name="Quint M."/>
            <person name="TheiBen G."/>
            <person name="Hagemann M."/>
            <person name="Harholt J."/>
            <person name="Dunand C."/>
            <person name="Zachgo S."/>
            <person name="Langdale J."/>
            <person name="Maumus F."/>
            <person name="Straeten D.V.D."/>
            <person name="Gould S.B."/>
            <person name="Rensing S.A."/>
        </authorList>
    </citation>
    <scope>NUCLEOTIDE SEQUENCE [LARGE SCALE GENOMIC DNA]</scope>
    <source>
        <strain evidence="10 11">S276</strain>
    </source>
</reference>
<feature type="region of interest" description="Disordered" evidence="8">
    <location>
        <begin position="43"/>
        <end position="214"/>
    </location>
</feature>
<evidence type="ECO:0000256" key="8">
    <source>
        <dbReference type="SAM" id="MobiDB-lite"/>
    </source>
</evidence>
<accession>A0A388M2N9</accession>
<feature type="compositionally biased region" description="Acidic residues" evidence="8">
    <location>
        <begin position="51"/>
        <end position="61"/>
    </location>
</feature>
<dbReference type="OrthoDB" id="263283at2759"/>
<keyword evidence="4" id="KW-0808">Transferase</keyword>
<keyword evidence="6" id="KW-0819">tRNA processing</keyword>
<dbReference type="Pfam" id="PF25133">
    <property type="entry name" value="TYW2_N_2"/>
    <property type="match status" value="1"/>
</dbReference>
<dbReference type="InterPro" id="IPR056744">
    <property type="entry name" value="TRM5/TYW2-like_N"/>
</dbReference>
<feature type="region of interest" description="Disordered" evidence="8">
    <location>
        <begin position="852"/>
        <end position="876"/>
    </location>
</feature>
<proteinExistence type="predicted"/>
<evidence type="ECO:0000256" key="5">
    <source>
        <dbReference type="ARBA" id="ARBA00022691"/>
    </source>
</evidence>
<dbReference type="PANTHER" id="PTHR23245:SF25">
    <property type="entry name" value="TRNA WYBUTOSINE-SYNTHESIZING PROTEIN 2 HOMOLOG"/>
    <property type="match status" value="1"/>
</dbReference>
<feature type="compositionally biased region" description="Basic and acidic residues" evidence="8">
    <location>
        <begin position="157"/>
        <end position="167"/>
    </location>
</feature>
<evidence type="ECO:0000256" key="3">
    <source>
        <dbReference type="ARBA" id="ARBA00022603"/>
    </source>
</evidence>
<feature type="region of interest" description="Disordered" evidence="8">
    <location>
        <begin position="725"/>
        <end position="788"/>
    </location>
</feature>
<feature type="compositionally biased region" description="Basic and acidic residues" evidence="8">
    <location>
        <begin position="669"/>
        <end position="678"/>
    </location>
</feature>
<dbReference type="PANTHER" id="PTHR23245">
    <property type="entry name" value="TRNA METHYLTRANSFERASE"/>
    <property type="match status" value="1"/>
</dbReference>
<dbReference type="EC" id="2.5.1.114" evidence="2"/>
<dbReference type="UniPathway" id="UPA00375"/>
<dbReference type="SUPFAM" id="SSF53335">
    <property type="entry name" value="S-adenosyl-L-methionine-dependent methyltransferases"/>
    <property type="match status" value="1"/>
</dbReference>
<dbReference type="Pfam" id="PF24681">
    <property type="entry name" value="Kelch_KLHDC2_KLHL20_DRC7"/>
    <property type="match status" value="1"/>
</dbReference>
<name>A0A388M2N9_CHABU</name>
<dbReference type="Gene3D" id="3.30.300.110">
    <property type="entry name" value="Met-10+ protein-like domains"/>
    <property type="match status" value="1"/>
</dbReference>
<evidence type="ECO:0000313" key="10">
    <source>
        <dbReference type="EMBL" id="GBG88733.1"/>
    </source>
</evidence>
<gene>
    <name evidence="10" type="ORF">CBR_g48263</name>
</gene>
<feature type="compositionally biased region" description="Basic and acidic residues" evidence="8">
    <location>
        <begin position="632"/>
        <end position="662"/>
    </location>
</feature>
<dbReference type="FunFam" id="3.40.50.150:FF:000131">
    <property type="entry name" value="tRNA wybutosine-synthesizing protein 2/3/4"/>
    <property type="match status" value="1"/>
</dbReference>
<dbReference type="GO" id="GO:0005737">
    <property type="term" value="C:cytoplasm"/>
    <property type="evidence" value="ECO:0007669"/>
    <property type="project" value="TreeGrafter"/>
</dbReference>
<comment type="caution">
    <text evidence="10">The sequence shown here is derived from an EMBL/GenBank/DDBJ whole genome shotgun (WGS) entry which is preliminary data.</text>
</comment>
<evidence type="ECO:0000256" key="1">
    <source>
        <dbReference type="ARBA" id="ARBA00004797"/>
    </source>
</evidence>